<organism evidence="6 7">
    <name type="scientific">Aquisphaera giovannonii</name>
    <dbReference type="NCBI Taxonomy" id="406548"/>
    <lineage>
        <taxon>Bacteria</taxon>
        <taxon>Pseudomonadati</taxon>
        <taxon>Planctomycetota</taxon>
        <taxon>Planctomycetia</taxon>
        <taxon>Isosphaerales</taxon>
        <taxon>Isosphaeraceae</taxon>
        <taxon>Aquisphaera</taxon>
    </lineage>
</organism>
<feature type="region of interest" description="Disordered" evidence="4">
    <location>
        <begin position="1600"/>
        <end position="1619"/>
    </location>
</feature>
<evidence type="ECO:0000313" key="6">
    <source>
        <dbReference type="EMBL" id="QEH32543.1"/>
    </source>
</evidence>
<dbReference type="Pfam" id="PF00400">
    <property type="entry name" value="WD40"/>
    <property type="match status" value="13"/>
</dbReference>
<dbReference type="PRINTS" id="PR00320">
    <property type="entry name" value="GPROTEINBRPT"/>
</dbReference>
<dbReference type="PROSITE" id="PS50294">
    <property type="entry name" value="WD_REPEATS_REGION"/>
    <property type="match status" value="10"/>
</dbReference>
<dbReference type="RefSeq" id="WP_148591812.1">
    <property type="nucleotide sequence ID" value="NZ_CP042997.1"/>
</dbReference>
<evidence type="ECO:0000256" key="2">
    <source>
        <dbReference type="ARBA" id="ARBA00022737"/>
    </source>
</evidence>
<feature type="repeat" description="WD" evidence="3">
    <location>
        <begin position="1515"/>
        <end position="1546"/>
    </location>
</feature>
<dbReference type="InterPro" id="IPR015943">
    <property type="entry name" value="WD40/YVTN_repeat-like_dom_sf"/>
</dbReference>
<feature type="repeat" description="WD" evidence="3">
    <location>
        <begin position="1389"/>
        <end position="1422"/>
    </location>
</feature>
<evidence type="ECO:0000259" key="5">
    <source>
        <dbReference type="Pfam" id="PF20703"/>
    </source>
</evidence>
<dbReference type="PANTHER" id="PTHR19879">
    <property type="entry name" value="TRANSCRIPTION INITIATION FACTOR TFIID"/>
    <property type="match status" value="1"/>
</dbReference>
<evidence type="ECO:0000256" key="1">
    <source>
        <dbReference type="ARBA" id="ARBA00022574"/>
    </source>
</evidence>
<dbReference type="EMBL" id="CP042997">
    <property type="protein sequence ID" value="QEH32543.1"/>
    <property type="molecule type" value="Genomic_DNA"/>
</dbReference>
<feature type="repeat" description="WD" evidence="3">
    <location>
        <begin position="1180"/>
        <end position="1221"/>
    </location>
</feature>
<dbReference type="SMART" id="SM00320">
    <property type="entry name" value="WD40"/>
    <property type="match status" value="14"/>
</dbReference>
<feature type="repeat" description="WD" evidence="3">
    <location>
        <begin position="1263"/>
        <end position="1304"/>
    </location>
</feature>
<reference evidence="6 7" key="1">
    <citation type="submission" date="2019-08" db="EMBL/GenBank/DDBJ databases">
        <title>Deep-cultivation of Planctomycetes and their phenomic and genomic characterization uncovers novel biology.</title>
        <authorList>
            <person name="Wiegand S."/>
            <person name="Jogler M."/>
            <person name="Boedeker C."/>
            <person name="Pinto D."/>
            <person name="Vollmers J."/>
            <person name="Rivas-Marin E."/>
            <person name="Kohn T."/>
            <person name="Peeters S.H."/>
            <person name="Heuer A."/>
            <person name="Rast P."/>
            <person name="Oberbeckmann S."/>
            <person name="Bunk B."/>
            <person name="Jeske O."/>
            <person name="Meyerdierks A."/>
            <person name="Storesund J.E."/>
            <person name="Kallscheuer N."/>
            <person name="Luecker S."/>
            <person name="Lage O.M."/>
            <person name="Pohl T."/>
            <person name="Merkel B.J."/>
            <person name="Hornburger P."/>
            <person name="Mueller R.-W."/>
            <person name="Bruemmer F."/>
            <person name="Labrenz M."/>
            <person name="Spormann A.M."/>
            <person name="Op den Camp H."/>
            <person name="Overmann J."/>
            <person name="Amann R."/>
            <person name="Jetten M.S.M."/>
            <person name="Mascher T."/>
            <person name="Medema M.H."/>
            <person name="Devos D.P."/>
            <person name="Kaster A.-K."/>
            <person name="Ovreas L."/>
            <person name="Rohde M."/>
            <person name="Galperin M.Y."/>
            <person name="Jogler C."/>
        </authorList>
    </citation>
    <scope>NUCLEOTIDE SEQUENCE [LARGE SCALE GENOMIC DNA]</scope>
    <source>
        <strain evidence="6 7">OJF2</strain>
    </source>
</reference>
<feature type="repeat" description="WD" evidence="3">
    <location>
        <begin position="1310"/>
        <end position="1346"/>
    </location>
</feature>
<feature type="repeat" description="WD" evidence="3">
    <location>
        <begin position="1138"/>
        <end position="1179"/>
    </location>
</feature>
<dbReference type="InterPro" id="IPR011047">
    <property type="entry name" value="Quinoprotein_ADH-like_sf"/>
</dbReference>
<evidence type="ECO:0000256" key="3">
    <source>
        <dbReference type="PROSITE-ProRule" id="PRU00221"/>
    </source>
</evidence>
<feature type="compositionally biased region" description="Polar residues" evidence="4">
    <location>
        <begin position="1610"/>
        <end position="1619"/>
    </location>
</feature>
<feature type="repeat" description="WD" evidence="3">
    <location>
        <begin position="1347"/>
        <end position="1388"/>
    </location>
</feature>
<dbReference type="InterPro" id="IPR049052">
    <property type="entry name" value="nSTAND1"/>
</dbReference>
<dbReference type="InterPro" id="IPR020472">
    <property type="entry name" value="WD40_PAC1"/>
</dbReference>
<feature type="repeat" description="WD" evidence="3">
    <location>
        <begin position="966"/>
        <end position="1002"/>
    </location>
</feature>
<keyword evidence="7" id="KW-1185">Reference proteome</keyword>
<evidence type="ECO:0000256" key="4">
    <source>
        <dbReference type="SAM" id="MobiDB-lite"/>
    </source>
</evidence>
<keyword evidence="1 3" id="KW-0853">WD repeat</keyword>
<sequence length="1619" mass="177390">MSEVICQVTNHADRVELVWSSRGGFFRPYAIAGAELAELRDAAARARKALEVLVHALNTAGPQPMPWEPAFKVVEAGFELYNRLLPGGEDTARSVRNWLVDLRDRSGSLGLEVVVEELSEDPASYLSVPWNLVYDDYPEDHEAEFRAGRGAERWRPFWAIRYALTTGRRVEPLRRSPSWEAPRVIAVIDPSVRANLKEEQRDELDRFLAEARLTPVGSLKDLRAELRKGYPRLLYWLGHATPEYLRLGDAEKVRPADLRNLLSSYASREKPEGMLAFLNACQTAESGSGGSFLDVLHHFGFAGAIATERQTIDNFANEFGLAFLRGFLRDGKPLGQLLHELRLERAPLGLLYGAHCPPEIRVAPGAEPPCEPMAIREDVQAAGALLGAATLPEAGPDAGLVPRLAAKGDSATDPAVLPGRPYPSLGFYDEGDRALFTGRDADVVRFAATLDRPDTRVLILHAESGVGKSSFLRAGVIPYLEGECSGYRFFRRADGSLLILSTAKDLVGQFARALLDLSETPLRFEAPAGGPLEVDLRPVIDEAIGAKADYARLRESLASDPNLLAAILARMAGRLPHALVLVLDQAEEVFTLARTKQDEANRDQALRMIQGLVDVRADVKLIVALRTEYYGRLLDHLREGRRDLVGVRDDLLRDFSRPALIEAIKRPTREPSYGFRYAEGIPERIADAVLDLRRDHQDGILPLVQVICTQLYEREKEDTVSAGVVTEDDLNAIRGVEGGLRAFAEDALRRVMSLSAEDRRAFKDLYGRLCNRQPDGTLTTSLHLRDGLAARWARPTSFDEVLEKAVRVRLLREDEIRIEGEKPLRYIRLGHDALARVAAEWGQEGARRARFRRLVLATAGSLTLAAAMLSLALFAFQQAGTARRSQQFAEDSRRLADARSRAFQMTSAALAFDRGSKLCEGGEVDRGLLWLARSLKLTPPDEKGLRRVTLANLAAWQSRLTPLEAIFRHDGGVRAVAFSPDGATALTGGFDKTARLWDVATGLPRGKPLEHPDTVSAVAYRPDGEYLATCCQDGEIRLWDAGTGERASAWTPIKHQENFTNTVTFSWDNSLMVTTSYNEEVRSWHAATGQPLDKRIKPEGHVTSAALSRDGKWLLLGYAERKAQLWDLEAAQPRPVQGLNHSEVVSAVAFSPDSRACATGGYDSAVRIWDVATGSLVREIIQPRSAVVAVAFSPDGRLILSGHLDGYARLWDATTGRPRGAPIRHQTWVPAVAFRPDGSQILTGSGDKTARIWNLQIVDGEKVFDHGDWVRSAAISPDGRSMVTGGSDKSVRIWDTTSGSLRGSPLKFDDEVNIVAFDPGGDRFLAGGSDKSIRIWDASTRSPIGPPLRHGTAVMSGAFSPDGKYVATGTVGGKAHLWDVAQGRGVAEPASLASQVWGIAFHPSGGSFATADYSGVVQVWDVGTLRPIGPPLRHPISVFSVAYNRDGSILATACDDGYARLWDVATARPIGTPIQHPCSVWSVAFSPDGETLLTGDQNGSARLWDIATGKPVGPPFRHEATVCSVAYRRDGKAVLTGSWDRTARIWPVARHSLKDDQAGIELWTRALTGLELEDKGTYRVLEVQEWQQVRSDLKARWGTLPGREALESAEPTQASRGGP</sequence>
<feature type="repeat" description="WD" evidence="3">
    <location>
        <begin position="1431"/>
        <end position="1472"/>
    </location>
</feature>
<dbReference type="Pfam" id="PF20703">
    <property type="entry name" value="nSTAND1"/>
    <property type="match status" value="1"/>
</dbReference>
<dbReference type="InterPro" id="IPR027417">
    <property type="entry name" value="P-loop_NTPase"/>
</dbReference>
<dbReference type="InterPro" id="IPR001680">
    <property type="entry name" value="WD40_rpt"/>
</dbReference>
<keyword evidence="2" id="KW-0677">Repeat</keyword>
<dbReference type="CDD" id="cd00200">
    <property type="entry name" value="WD40"/>
    <property type="match status" value="2"/>
</dbReference>
<protein>
    <submittedName>
        <fullName evidence="6">WD domain, G-beta repeat</fullName>
    </submittedName>
</protein>
<feature type="repeat" description="WD" evidence="3">
    <location>
        <begin position="1222"/>
        <end position="1256"/>
    </location>
</feature>
<dbReference type="PROSITE" id="PS00678">
    <property type="entry name" value="WD_REPEATS_1"/>
    <property type="match status" value="7"/>
</dbReference>
<dbReference type="InterPro" id="IPR036322">
    <property type="entry name" value="WD40_repeat_dom_sf"/>
</dbReference>
<feature type="repeat" description="WD" evidence="3">
    <location>
        <begin position="1008"/>
        <end position="1049"/>
    </location>
</feature>
<proteinExistence type="predicted"/>
<feature type="repeat" description="WD" evidence="3">
    <location>
        <begin position="1473"/>
        <end position="1514"/>
    </location>
</feature>
<dbReference type="SUPFAM" id="SSF50998">
    <property type="entry name" value="Quinoprotein alcohol dehydrogenase-like"/>
    <property type="match status" value="1"/>
</dbReference>
<name>A0A5B9VW11_9BACT</name>
<accession>A0A5B9VW11</accession>
<dbReference type="SUPFAM" id="SSF52540">
    <property type="entry name" value="P-loop containing nucleoside triphosphate hydrolases"/>
    <property type="match status" value="1"/>
</dbReference>
<dbReference type="OrthoDB" id="500003at2"/>
<dbReference type="Proteomes" id="UP000324233">
    <property type="component" value="Chromosome"/>
</dbReference>
<dbReference type="Gene3D" id="2.130.10.10">
    <property type="entry name" value="YVTN repeat-like/Quinoprotein amine dehydrogenase"/>
    <property type="match status" value="4"/>
</dbReference>
<gene>
    <name evidence="6" type="ORF">OJF2_10200</name>
</gene>
<dbReference type="KEGG" id="agv:OJF2_10200"/>
<dbReference type="PANTHER" id="PTHR19879:SF9">
    <property type="entry name" value="TRANSCRIPTION INITIATION FACTOR TFIID SUBUNIT 5"/>
    <property type="match status" value="1"/>
</dbReference>
<feature type="domain" description="Novel STAND NTPase 1" evidence="5">
    <location>
        <begin position="421"/>
        <end position="853"/>
    </location>
</feature>
<dbReference type="InterPro" id="IPR019775">
    <property type="entry name" value="WD40_repeat_CS"/>
</dbReference>
<dbReference type="PROSITE" id="PS50082">
    <property type="entry name" value="WD_REPEATS_2"/>
    <property type="match status" value="12"/>
</dbReference>
<evidence type="ECO:0000313" key="7">
    <source>
        <dbReference type="Proteomes" id="UP000324233"/>
    </source>
</evidence>
<dbReference type="SUPFAM" id="SSF50978">
    <property type="entry name" value="WD40 repeat-like"/>
    <property type="match status" value="1"/>
</dbReference>